<name>A0A540VBW7_9CHLR</name>
<dbReference type="InterPro" id="IPR010148">
    <property type="entry name" value="CRISPR-assoc_prot_CT1975"/>
</dbReference>
<organism evidence="1 2">
    <name type="scientific">Litorilinea aerophila</name>
    <dbReference type="NCBI Taxonomy" id="1204385"/>
    <lineage>
        <taxon>Bacteria</taxon>
        <taxon>Bacillati</taxon>
        <taxon>Chloroflexota</taxon>
        <taxon>Caldilineae</taxon>
        <taxon>Caldilineales</taxon>
        <taxon>Caldilineaceae</taxon>
        <taxon>Litorilinea</taxon>
    </lineage>
</organism>
<dbReference type="RefSeq" id="WP_141611490.1">
    <property type="nucleotide sequence ID" value="NZ_VIGC02000026.1"/>
</dbReference>
<evidence type="ECO:0000313" key="2">
    <source>
        <dbReference type="Proteomes" id="UP000317371"/>
    </source>
</evidence>
<gene>
    <name evidence="1" type="primary">cas7e</name>
    <name evidence="1" type="ORF">FKZ61_17690</name>
</gene>
<dbReference type="Pfam" id="PF09344">
    <property type="entry name" value="Cas_CT1975"/>
    <property type="match status" value="1"/>
</dbReference>
<dbReference type="AlphaFoldDB" id="A0A540VBW7"/>
<reference evidence="1 2" key="1">
    <citation type="submission" date="2019-06" db="EMBL/GenBank/DDBJ databases">
        <title>Genome sequence of Litorilinea aerophila BAA-2444.</title>
        <authorList>
            <person name="Maclea K.S."/>
            <person name="Maurais E.G."/>
            <person name="Iannazzi L.C."/>
        </authorList>
    </citation>
    <scope>NUCLEOTIDE SEQUENCE [LARGE SCALE GENOMIC DNA]</scope>
    <source>
        <strain evidence="1 2">ATCC BAA-2444</strain>
    </source>
</reference>
<protein>
    <submittedName>
        <fullName evidence="1">Type I-E CRISPR-associated protein Cas7/Cse4/CasC</fullName>
    </submittedName>
</protein>
<proteinExistence type="predicted"/>
<sequence length="377" mass="41563">MFIELHMIQNFVPSNLNRDDTGSPKDCEFGGVRRARISSQCLKRAIREAPVFERTVATPKGVRTKRLVEQMLKMWPVNRAQPAEAEPVLAELVSELLSKLEKSGKTQVLVFISPEELQQMVDGVLAQWEALMAVTDKERSRAIKEMAKELERAFRGRTSAPDIALFGRMLASNPSLNLDAACQVAHAISTHRVSMEMDFYTAVDELNPDDTAGAGMMGFIGYDSACFYRYARLDWEQLLKNLDGDVALARRTVEGFLRAAVAAVPTGKQNSFAAHNPPSFLLAVVREDGMGWNLANAFERPVYPRAGTGYVAPSVEALGQYWDRLVTVYGGDTIRQVAALDLDPDLPLNGLGQHRTPNLEAWIGRVLAGLPAAEEAS</sequence>
<dbReference type="EMBL" id="VIGC01000026">
    <property type="protein sequence ID" value="TQE94212.1"/>
    <property type="molecule type" value="Genomic_DNA"/>
</dbReference>
<accession>A0A540VBW7</accession>
<dbReference type="InParanoid" id="A0A540VBW7"/>
<comment type="caution">
    <text evidence="1">The sequence shown here is derived from an EMBL/GenBank/DDBJ whole genome shotgun (WGS) entry which is preliminary data.</text>
</comment>
<keyword evidence="2" id="KW-1185">Reference proteome</keyword>
<dbReference type="NCBIfam" id="TIGR01869">
    <property type="entry name" value="casC_Cse4"/>
    <property type="match status" value="1"/>
</dbReference>
<dbReference type="OrthoDB" id="6063at2"/>
<dbReference type="Proteomes" id="UP000317371">
    <property type="component" value="Unassembled WGS sequence"/>
</dbReference>
<evidence type="ECO:0000313" key="1">
    <source>
        <dbReference type="EMBL" id="TQE94212.1"/>
    </source>
</evidence>